<dbReference type="AlphaFoldDB" id="A0A975JG85"/>
<dbReference type="Proteomes" id="UP000683291">
    <property type="component" value="Chromosome 1"/>
</dbReference>
<dbReference type="KEGG" id="sual:KDD17_05295"/>
<dbReference type="RefSeq" id="WP_212705609.1">
    <property type="nucleotide sequence ID" value="NZ_CP073581.1"/>
</dbReference>
<keyword evidence="2" id="KW-1133">Transmembrane helix</keyword>
<sequence>MFDTFAIPFVILAAVLLVAVLATCIVITRQQHVRFIETFGRFSSTRQAGLSLKLPWPIQIATSNFSMKIQELAEDITVKSSDNAFVVVPIRVQYAVTPERANAAFYRLENAERQVASYVVNQVRSTAAEMSFEELFRAKSRFEEDVAETLTERLSDYGYVIENVLVDDPQPSADLKTAFDRVLASKRLREAAQNEGEAVRIKAVLEAEASKEAMILKAEGYARFREIIAEGNAKALSDFVGNTGIAPQAVLDFFAQTNTMEALRDAADSGGKTVLVTGDTPQSLHGLFAKDAEHGS</sequence>
<dbReference type="PANTHER" id="PTHR43327:SF10">
    <property type="entry name" value="STOMATIN-LIKE PROTEIN 2, MITOCHONDRIAL"/>
    <property type="match status" value="1"/>
</dbReference>
<reference evidence="4" key="1">
    <citation type="submission" date="2021-04" db="EMBL/GenBank/DDBJ databases">
        <title>Complete genome sequence for Sulfitobacter sp. strain JK7-1.</title>
        <authorList>
            <person name="Park S.-J."/>
        </authorList>
    </citation>
    <scope>NUCLEOTIDE SEQUENCE</scope>
    <source>
        <strain evidence="4">JK7-1</strain>
    </source>
</reference>
<feature type="domain" description="Band 7" evidence="3">
    <location>
        <begin position="23"/>
        <end position="183"/>
    </location>
</feature>
<dbReference type="InterPro" id="IPR036013">
    <property type="entry name" value="Band_7/SPFH_dom_sf"/>
</dbReference>
<dbReference type="SMART" id="SM00244">
    <property type="entry name" value="PHB"/>
    <property type="match status" value="1"/>
</dbReference>
<proteinExistence type="predicted"/>
<organism evidence="4 5">
    <name type="scientific">Sulfitobacter albidus</name>
    <dbReference type="NCBI Taxonomy" id="2829501"/>
    <lineage>
        <taxon>Bacteria</taxon>
        <taxon>Pseudomonadati</taxon>
        <taxon>Pseudomonadota</taxon>
        <taxon>Alphaproteobacteria</taxon>
        <taxon>Rhodobacterales</taxon>
        <taxon>Roseobacteraceae</taxon>
        <taxon>Sulfitobacter</taxon>
    </lineage>
</organism>
<dbReference type="Gene3D" id="3.30.479.30">
    <property type="entry name" value="Band 7 domain"/>
    <property type="match status" value="1"/>
</dbReference>
<gene>
    <name evidence="4" type="ORF">KDD17_05295</name>
</gene>
<evidence type="ECO:0000313" key="4">
    <source>
        <dbReference type="EMBL" id="QUJ77415.1"/>
    </source>
</evidence>
<name>A0A975JG85_9RHOB</name>
<evidence type="ECO:0000256" key="2">
    <source>
        <dbReference type="SAM" id="Phobius"/>
    </source>
</evidence>
<keyword evidence="2" id="KW-0812">Transmembrane</keyword>
<accession>A0A975JG85</accession>
<evidence type="ECO:0000259" key="3">
    <source>
        <dbReference type="SMART" id="SM00244"/>
    </source>
</evidence>
<dbReference type="PANTHER" id="PTHR43327">
    <property type="entry name" value="STOMATIN-LIKE PROTEIN 2, MITOCHONDRIAL"/>
    <property type="match status" value="1"/>
</dbReference>
<dbReference type="InterPro" id="IPR050710">
    <property type="entry name" value="Band7/mec-2_domain"/>
</dbReference>
<evidence type="ECO:0000313" key="5">
    <source>
        <dbReference type="Proteomes" id="UP000683291"/>
    </source>
</evidence>
<keyword evidence="5" id="KW-1185">Reference proteome</keyword>
<keyword evidence="2" id="KW-0472">Membrane</keyword>
<protein>
    <recommendedName>
        <fullName evidence="3">Band 7 domain-containing protein</fullName>
    </recommendedName>
</protein>
<dbReference type="EMBL" id="CP073581">
    <property type="protein sequence ID" value="QUJ77415.1"/>
    <property type="molecule type" value="Genomic_DNA"/>
</dbReference>
<dbReference type="Pfam" id="PF01145">
    <property type="entry name" value="Band_7"/>
    <property type="match status" value="1"/>
</dbReference>
<feature type="transmembrane region" description="Helical" evidence="2">
    <location>
        <begin position="6"/>
        <end position="27"/>
    </location>
</feature>
<dbReference type="GO" id="GO:0016020">
    <property type="term" value="C:membrane"/>
    <property type="evidence" value="ECO:0007669"/>
    <property type="project" value="UniProtKB-SubCell"/>
</dbReference>
<comment type="subcellular location">
    <subcellularLocation>
        <location evidence="1">Membrane</location>
        <topology evidence="1">Single-pass membrane protein</topology>
    </subcellularLocation>
</comment>
<dbReference type="SUPFAM" id="SSF117892">
    <property type="entry name" value="Band 7/SPFH domain"/>
    <property type="match status" value="1"/>
</dbReference>
<dbReference type="InterPro" id="IPR001107">
    <property type="entry name" value="Band_7"/>
</dbReference>
<evidence type="ECO:0000256" key="1">
    <source>
        <dbReference type="ARBA" id="ARBA00004167"/>
    </source>
</evidence>